<keyword evidence="1" id="KW-0472">Membrane</keyword>
<feature type="transmembrane region" description="Helical" evidence="1">
    <location>
        <begin position="193"/>
        <end position="213"/>
    </location>
</feature>
<evidence type="ECO:0000313" key="2">
    <source>
        <dbReference type="EMBL" id="GFZ26373.1"/>
    </source>
</evidence>
<reference evidence="2" key="1">
    <citation type="submission" date="2020-08" db="EMBL/GenBank/DDBJ databases">
        <title>Taxonomic study for Lactobacillus species isolated from hardwood bark.</title>
        <authorList>
            <person name="Tohno M."/>
            <person name="Tanizawa Y."/>
        </authorList>
    </citation>
    <scope>NUCLEOTIDE SEQUENCE</scope>
    <source>
        <strain evidence="2">B40</strain>
    </source>
</reference>
<gene>
    <name evidence="2" type="ORF">LCB40_02530</name>
</gene>
<dbReference type="RefSeq" id="WP_308778543.1">
    <property type="nucleotide sequence ID" value="NZ_BMAY01000001.1"/>
</dbReference>
<feature type="transmembrane region" description="Helical" evidence="1">
    <location>
        <begin position="12"/>
        <end position="43"/>
    </location>
</feature>
<feature type="transmembrane region" description="Helical" evidence="1">
    <location>
        <begin position="233"/>
        <end position="257"/>
    </location>
</feature>
<comment type="caution">
    <text evidence="2">The sequence shown here is derived from an EMBL/GenBank/DDBJ whole genome shotgun (WGS) entry which is preliminary data.</text>
</comment>
<feature type="transmembrane region" description="Helical" evidence="1">
    <location>
        <begin position="107"/>
        <end position="131"/>
    </location>
</feature>
<sequence>MIEWVRKNATIVYLLGVFLLVVMSFSRLAGWVLFLALMIWLYVICERASRIEQYTADLRLTQKINQVGSNVFNKLDKNRSRREAYLEEKHPKVNDRVKQARKRRVDLLGLTTMFLALVTLIVVFAGAGASVDQATYNQKLSISNTLLTIGAKLLGSSKTFTYGIMAYVVWLLLIVLPLVVLVQTWKGMRKNRLTAFLVSLIETVSVVYGVMQLSSSTTSQNWVGKFTSQLQTYATSIGTSTMLLVLASVITTALTGWRLIKHDNVKKASDEREAESSDE</sequence>
<protein>
    <submittedName>
        <fullName evidence="2">Uncharacterized protein</fullName>
    </submittedName>
</protein>
<dbReference type="Proteomes" id="UP000677218">
    <property type="component" value="Unassembled WGS sequence"/>
</dbReference>
<accession>A0A916QIZ0</accession>
<dbReference type="AlphaFoldDB" id="A0A916QIZ0"/>
<name>A0A916QIZ0_9LACO</name>
<evidence type="ECO:0000313" key="3">
    <source>
        <dbReference type="Proteomes" id="UP000677218"/>
    </source>
</evidence>
<feature type="transmembrane region" description="Helical" evidence="1">
    <location>
        <begin position="160"/>
        <end position="181"/>
    </location>
</feature>
<keyword evidence="3" id="KW-1185">Reference proteome</keyword>
<dbReference type="EMBL" id="BMAY01000001">
    <property type="protein sequence ID" value="GFZ26373.1"/>
    <property type="molecule type" value="Genomic_DNA"/>
</dbReference>
<evidence type="ECO:0000256" key="1">
    <source>
        <dbReference type="SAM" id="Phobius"/>
    </source>
</evidence>
<proteinExistence type="predicted"/>
<organism evidence="2 3">
    <name type="scientific">Lactobacillus corticis</name>
    <dbReference type="NCBI Taxonomy" id="2201249"/>
    <lineage>
        <taxon>Bacteria</taxon>
        <taxon>Bacillati</taxon>
        <taxon>Bacillota</taxon>
        <taxon>Bacilli</taxon>
        <taxon>Lactobacillales</taxon>
        <taxon>Lactobacillaceae</taxon>
        <taxon>Lactobacillus</taxon>
    </lineage>
</organism>
<keyword evidence="1" id="KW-0812">Transmembrane</keyword>
<keyword evidence="1" id="KW-1133">Transmembrane helix</keyword>